<evidence type="ECO:0000313" key="3">
    <source>
        <dbReference type="Proteomes" id="UP000041254"/>
    </source>
</evidence>
<dbReference type="Proteomes" id="UP000041254">
    <property type="component" value="Unassembled WGS sequence"/>
</dbReference>
<organism evidence="2 3">
    <name type="scientific">Vitrella brassicaformis (strain CCMP3155)</name>
    <dbReference type="NCBI Taxonomy" id="1169540"/>
    <lineage>
        <taxon>Eukaryota</taxon>
        <taxon>Sar</taxon>
        <taxon>Alveolata</taxon>
        <taxon>Colpodellida</taxon>
        <taxon>Vitrellaceae</taxon>
        <taxon>Vitrella</taxon>
    </lineage>
</organism>
<dbReference type="InterPro" id="IPR040758">
    <property type="entry name" value="PrmC_N"/>
</dbReference>
<evidence type="ECO:0000259" key="1">
    <source>
        <dbReference type="Pfam" id="PF17827"/>
    </source>
</evidence>
<reference evidence="2 3" key="1">
    <citation type="submission" date="2014-11" db="EMBL/GenBank/DDBJ databases">
        <authorList>
            <person name="Zhu J."/>
            <person name="Qi W."/>
            <person name="Song R."/>
        </authorList>
    </citation>
    <scope>NUCLEOTIDE SEQUENCE [LARGE SCALE GENOMIC DNA]</scope>
</reference>
<dbReference type="Pfam" id="PF17827">
    <property type="entry name" value="PrmC_N"/>
    <property type="match status" value="1"/>
</dbReference>
<evidence type="ECO:0000313" key="2">
    <source>
        <dbReference type="EMBL" id="CEM31352.1"/>
    </source>
</evidence>
<dbReference type="STRING" id="1169540.A0A0G4GMB6"/>
<proteinExistence type="predicted"/>
<name>A0A0G4GMB6_VITBC</name>
<dbReference type="InParanoid" id="A0A0G4GMB6"/>
<keyword evidence="3" id="KW-1185">Reference proteome</keyword>
<accession>A0A0G4GMB6</accession>
<protein>
    <recommendedName>
        <fullName evidence="1">Release factor glutamine methyltransferase N-terminal domain-containing protein</fullName>
    </recommendedName>
</protein>
<dbReference type="Gene3D" id="1.10.8.10">
    <property type="entry name" value="DNA helicase RuvA subunit, C-terminal domain"/>
    <property type="match status" value="1"/>
</dbReference>
<feature type="domain" description="Release factor glutamine methyltransferase N-terminal" evidence="1">
    <location>
        <begin position="3"/>
        <end position="49"/>
    </location>
</feature>
<gene>
    <name evidence="2" type="ORF">Vbra_10120</name>
</gene>
<dbReference type="EMBL" id="CDMY01000718">
    <property type="protein sequence ID" value="CEM31352.1"/>
    <property type="molecule type" value="Genomic_DNA"/>
</dbReference>
<dbReference type="AlphaFoldDB" id="A0A0G4GMB6"/>
<sequence length="66" mass="7903">MAHLLSSDTLHVPKRLLTQRTPLTEWQRRLFDSLSLRRLEGMPVQYVVGRWDFHHIIPRPETEELV</sequence>
<dbReference type="VEuPathDB" id="CryptoDB:Vbra_10120"/>